<reference evidence="10" key="1">
    <citation type="submission" date="2019-08" db="EMBL/GenBank/DDBJ databases">
        <authorList>
            <person name="Kucharzyk K."/>
            <person name="Murdoch R.W."/>
            <person name="Higgins S."/>
            <person name="Loffler F."/>
        </authorList>
    </citation>
    <scope>NUCLEOTIDE SEQUENCE</scope>
</reference>
<keyword evidence="3" id="KW-0813">Transport</keyword>
<dbReference type="GO" id="GO:0005886">
    <property type="term" value="C:plasma membrane"/>
    <property type="evidence" value="ECO:0007669"/>
    <property type="project" value="UniProtKB-SubCell"/>
</dbReference>
<dbReference type="PANTHER" id="PTHR30294:SF29">
    <property type="entry name" value="MULTIDRUG ABC TRANSPORTER PERMEASE YBHS-RELATED"/>
    <property type="match status" value="1"/>
</dbReference>
<keyword evidence="5 8" id="KW-0812">Transmembrane</keyword>
<proteinExistence type="inferred from homology"/>
<comment type="similarity">
    <text evidence="2">Belongs to the ABC-2 integral membrane protein family.</text>
</comment>
<dbReference type="InterPro" id="IPR013525">
    <property type="entry name" value="ABC2_TM"/>
</dbReference>
<feature type="transmembrane region" description="Helical" evidence="8">
    <location>
        <begin position="271"/>
        <end position="295"/>
    </location>
</feature>
<evidence type="ECO:0000256" key="4">
    <source>
        <dbReference type="ARBA" id="ARBA00022475"/>
    </source>
</evidence>
<comment type="caution">
    <text evidence="10">The sequence shown here is derived from an EMBL/GenBank/DDBJ whole genome shotgun (WGS) entry which is preliminary data.</text>
</comment>
<protein>
    <submittedName>
        <fullName evidence="10">Putative multidrug ABC transporter permease YbhS</fullName>
    </submittedName>
</protein>
<name>A0A645DT37_9ZZZZ</name>
<evidence type="ECO:0000256" key="5">
    <source>
        <dbReference type="ARBA" id="ARBA00022692"/>
    </source>
</evidence>
<dbReference type="InterPro" id="IPR047817">
    <property type="entry name" value="ABC2_TM_bact-type"/>
</dbReference>
<evidence type="ECO:0000259" key="9">
    <source>
        <dbReference type="PROSITE" id="PS51012"/>
    </source>
</evidence>
<dbReference type="GO" id="GO:0140359">
    <property type="term" value="F:ABC-type transporter activity"/>
    <property type="evidence" value="ECO:0007669"/>
    <property type="project" value="InterPro"/>
</dbReference>
<evidence type="ECO:0000256" key="1">
    <source>
        <dbReference type="ARBA" id="ARBA00004651"/>
    </source>
</evidence>
<evidence type="ECO:0000256" key="8">
    <source>
        <dbReference type="SAM" id="Phobius"/>
    </source>
</evidence>
<accession>A0A645DT37</accession>
<dbReference type="AlphaFoldDB" id="A0A645DT37"/>
<dbReference type="PROSITE" id="PS51012">
    <property type="entry name" value="ABC_TM2"/>
    <property type="match status" value="1"/>
</dbReference>
<evidence type="ECO:0000256" key="7">
    <source>
        <dbReference type="ARBA" id="ARBA00023136"/>
    </source>
</evidence>
<feature type="transmembrane region" description="Helical" evidence="8">
    <location>
        <begin position="110"/>
        <end position="134"/>
    </location>
</feature>
<evidence type="ECO:0000256" key="2">
    <source>
        <dbReference type="ARBA" id="ARBA00007783"/>
    </source>
</evidence>
<feature type="transmembrane region" description="Helical" evidence="8">
    <location>
        <begin position="185"/>
        <end position="207"/>
    </location>
</feature>
<evidence type="ECO:0000256" key="6">
    <source>
        <dbReference type="ARBA" id="ARBA00022989"/>
    </source>
</evidence>
<evidence type="ECO:0000313" key="10">
    <source>
        <dbReference type="EMBL" id="MPM91612.1"/>
    </source>
</evidence>
<gene>
    <name evidence="10" type="primary">ybhS_21</name>
    <name evidence="10" type="ORF">SDC9_138743</name>
</gene>
<feature type="transmembrane region" description="Helical" evidence="8">
    <location>
        <begin position="155"/>
        <end position="179"/>
    </location>
</feature>
<organism evidence="10">
    <name type="scientific">bioreactor metagenome</name>
    <dbReference type="NCBI Taxonomy" id="1076179"/>
    <lineage>
        <taxon>unclassified sequences</taxon>
        <taxon>metagenomes</taxon>
        <taxon>ecological metagenomes</taxon>
    </lineage>
</organism>
<dbReference type="EMBL" id="VSSQ01038649">
    <property type="protein sequence ID" value="MPM91612.1"/>
    <property type="molecule type" value="Genomic_DNA"/>
</dbReference>
<feature type="transmembrane region" description="Helical" evidence="8">
    <location>
        <begin position="214"/>
        <end position="235"/>
    </location>
</feature>
<dbReference type="Gene3D" id="3.40.1710.10">
    <property type="entry name" value="abc type-2 transporter like domain"/>
    <property type="match status" value="1"/>
</dbReference>
<keyword evidence="6 8" id="KW-1133">Transmembrane helix</keyword>
<dbReference type="InterPro" id="IPR051449">
    <property type="entry name" value="ABC-2_transporter_component"/>
</dbReference>
<dbReference type="PANTHER" id="PTHR30294">
    <property type="entry name" value="MEMBRANE COMPONENT OF ABC TRANSPORTER YHHJ-RELATED"/>
    <property type="match status" value="1"/>
</dbReference>
<comment type="subcellular location">
    <subcellularLocation>
        <location evidence="1">Cell membrane</location>
        <topology evidence="1">Multi-pass membrane protein</topology>
    </subcellularLocation>
</comment>
<sequence>MAYVQSQEELEKYLREGLAEAAIVIPTNFTRDIKRGLGSEVLVAVDGSNLLFANSVISSAQEIVQTFSAGVGLNLIEAIGQMPDEALNKAAPIQFGVRILNNPTFAYSHFILAGLGANGLQLGIMLAICTALNREYKRLDEWSGVSSTRLVLGKLIPYWAVGVAAFVMYMLVIVNIFNLPFKGSVISLMVSGAAFVLAVVAVGSLFSAAAPNEVYAVQLPMVYIMPALLFSGYVWPHLAMNEVSLAFSKILPLTYMADDVRDLMLSGYAPFLFRNISILMIFSVVLLVVSILIFAKRRSKYEQA</sequence>
<evidence type="ECO:0000256" key="3">
    <source>
        <dbReference type="ARBA" id="ARBA00022448"/>
    </source>
</evidence>
<dbReference type="Pfam" id="PF12698">
    <property type="entry name" value="ABC2_membrane_3"/>
    <property type="match status" value="1"/>
</dbReference>
<keyword evidence="4" id="KW-1003">Cell membrane</keyword>
<feature type="domain" description="ABC transmembrane type-2" evidence="9">
    <location>
        <begin position="76"/>
        <end position="297"/>
    </location>
</feature>
<keyword evidence="7 8" id="KW-0472">Membrane</keyword>